<feature type="non-terminal residue" evidence="2">
    <location>
        <position position="199"/>
    </location>
</feature>
<keyword evidence="3" id="KW-1185">Reference proteome</keyword>
<accession>A0A9W8IYB1</accession>
<keyword evidence="1" id="KW-1133">Transmembrane helix</keyword>
<name>A0A9W8IYB1_9AGAR</name>
<proteinExistence type="predicted"/>
<comment type="caution">
    <text evidence="2">The sequence shown here is derived from an EMBL/GenBank/DDBJ whole genome shotgun (WGS) entry which is preliminary data.</text>
</comment>
<dbReference type="OrthoDB" id="2117453at2759"/>
<evidence type="ECO:0000313" key="3">
    <source>
        <dbReference type="Proteomes" id="UP001140091"/>
    </source>
</evidence>
<keyword evidence="1" id="KW-0812">Transmembrane</keyword>
<dbReference type="EMBL" id="JANBPK010001201">
    <property type="protein sequence ID" value="KAJ2924885.1"/>
    <property type="molecule type" value="Genomic_DNA"/>
</dbReference>
<feature type="transmembrane region" description="Helical" evidence="1">
    <location>
        <begin position="54"/>
        <end position="80"/>
    </location>
</feature>
<reference evidence="2" key="1">
    <citation type="submission" date="2022-06" db="EMBL/GenBank/DDBJ databases">
        <title>Genome Sequence of Candolleomyces eurysporus.</title>
        <authorList>
            <person name="Buettner E."/>
        </authorList>
    </citation>
    <scope>NUCLEOTIDE SEQUENCE</scope>
    <source>
        <strain evidence="2">VTCC 930004</strain>
    </source>
</reference>
<dbReference type="AlphaFoldDB" id="A0A9W8IYB1"/>
<protein>
    <submittedName>
        <fullName evidence="2">Uncharacterized protein</fullName>
    </submittedName>
</protein>
<organism evidence="2 3">
    <name type="scientific">Candolleomyces eurysporus</name>
    <dbReference type="NCBI Taxonomy" id="2828524"/>
    <lineage>
        <taxon>Eukaryota</taxon>
        <taxon>Fungi</taxon>
        <taxon>Dikarya</taxon>
        <taxon>Basidiomycota</taxon>
        <taxon>Agaricomycotina</taxon>
        <taxon>Agaricomycetes</taxon>
        <taxon>Agaricomycetidae</taxon>
        <taxon>Agaricales</taxon>
        <taxon>Agaricineae</taxon>
        <taxon>Psathyrellaceae</taxon>
        <taxon>Candolleomyces</taxon>
    </lineage>
</organism>
<feature type="transmembrane region" description="Helical" evidence="1">
    <location>
        <begin position="20"/>
        <end position="42"/>
    </location>
</feature>
<gene>
    <name evidence="2" type="ORF">H1R20_g12197</name>
</gene>
<keyword evidence="1" id="KW-0472">Membrane</keyword>
<dbReference type="Proteomes" id="UP001140091">
    <property type="component" value="Unassembled WGS sequence"/>
</dbReference>
<evidence type="ECO:0000313" key="2">
    <source>
        <dbReference type="EMBL" id="KAJ2924885.1"/>
    </source>
</evidence>
<feature type="transmembrane region" description="Helical" evidence="1">
    <location>
        <begin position="100"/>
        <end position="120"/>
    </location>
</feature>
<evidence type="ECO:0000256" key="1">
    <source>
        <dbReference type="SAM" id="Phobius"/>
    </source>
</evidence>
<sequence length="199" mass="21692">MAKSATTATSGQDAPWFPPLVYGISTSIVVMGLAAFLAARYAQDGARVPPNNPLVPIFIKLVLASAVWTMVSFYFTLAAAPMKGKEKGIYTIKFPFCGHLVAVQALSWVIWVILTIVPFSTHRDPGMKPRDVERGDHPGALELVLASRGMNDAKVTATRSKELPIPRESWDGVTEADHIDIRLPPKIAIIDRTTEPGRD</sequence>